<keyword evidence="1" id="KW-0808">Transferase</keyword>
<dbReference type="GO" id="GO:0005524">
    <property type="term" value="F:ATP binding"/>
    <property type="evidence" value="ECO:0007669"/>
    <property type="project" value="UniProtKB-UniRule"/>
</dbReference>
<feature type="transmembrane region" description="Helical" evidence="6">
    <location>
        <begin position="446"/>
        <end position="466"/>
    </location>
</feature>
<dbReference type="Gene3D" id="1.10.510.10">
    <property type="entry name" value="Transferase(Phosphotransferase) domain 1"/>
    <property type="match status" value="1"/>
</dbReference>
<name>A0A9E2L6C2_9BACT</name>
<evidence type="ECO:0000256" key="5">
    <source>
        <dbReference type="PROSITE-ProRule" id="PRU10141"/>
    </source>
</evidence>
<feature type="transmembrane region" description="Helical" evidence="6">
    <location>
        <begin position="386"/>
        <end position="405"/>
    </location>
</feature>
<evidence type="ECO:0000256" key="3">
    <source>
        <dbReference type="ARBA" id="ARBA00022777"/>
    </source>
</evidence>
<sequence>MHLPNDTLLQGGKYKIKKVLGQGSFGITYLATSKFKSQGALGEIEVEAQVAIKEFFMADINNRNANGSSVDGTSGSICANYKRKFRKEAENLAKLSHPNIVKVYDVFDENQTSYYVMEYVEGNNLDNYIAQHGKISEEKAIGITREIGEALSYMHDHKMLHLDVKPKNVMCRANGHYCLIDFGLSKQFTDNGEPESSTTIGLGTPGYAPIEQAHFKKYGTFPATLDVYALGATLFKMLTGKRPPEATAILNEGFPATALEKENVHAASIHAIESAMAPICKHRIQSVRQFLEELHANTVQDNTTNDEQTSFNDVVPVDVQKPKEVQSLKTCIALQFTNLLNFKGNATRAEFWTAFFISIPIWIIGFILDVLLFVGISSTNYNKSEFLCVFLGCIWALLPILAVALRRLNDIGLSKNILWITCSPLIFALLYTITNNLNYDRAANEFFGNSIVSTVPALFSLLAYSLPSNLKRTKQENYTATLNKIGLIKDNKNKSVGLTINLLFIGISLFSLGIAFSEISKWGISSLITSACMLLTLFFAVRMIMGKPAYKILPIFLLLIVAFIQNIVGNGNDFQTYVFIILYYWLFILCSNFKIGTVVSKSFLRLRDLHPIVQCALILSTVMLLIALPCVFSNVHLEYYCRGFGELLVITYSLYLIWRNRKMGLILPAFVLFVGYWFEIFENNDNMYNWIVEQSITAVYLSLLLLFVFVKRKGKSAWAYMK</sequence>
<keyword evidence="2 5" id="KW-0547">Nucleotide-binding</keyword>
<dbReference type="InterPro" id="IPR008523">
    <property type="entry name" value="DUF805"/>
</dbReference>
<evidence type="ECO:0000256" key="6">
    <source>
        <dbReference type="SAM" id="Phobius"/>
    </source>
</evidence>
<evidence type="ECO:0000256" key="1">
    <source>
        <dbReference type="ARBA" id="ARBA00022679"/>
    </source>
</evidence>
<proteinExistence type="predicted"/>
<dbReference type="GO" id="GO:0004674">
    <property type="term" value="F:protein serine/threonine kinase activity"/>
    <property type="evidence" value="ECO:0007669"/>
    <property type="project" value="TreeGrafter"/>
</dbReference>
<dbReference type="Pfam" id="PF05656">
    <property type="entry name" value="DUF805"/>
    <property type="match status" value="1"/>
</dbReference>
<keyword evidence="6" id="KW-1133">Transmembrane helix</keyword>
<dbReference type="PANTHER" id="PTHR43289:SF34">
    <property type="entry name" value="SERINE_THREONINE-PROTEIN KINASE YBDM-RELATED"/>
    <property type="match status" value="1"/>
</dbReference>
<feature type="binding site" evidence="5">
    <location>
        <position position="53"/>
    </location>
    <ligand>
        <name>ATP</name>
        <dbReference type="ChEBI" id="CHEBI:30616"/>
    </ligand>
</feature>
<evidence type="ECO:0000256" key="2">
    <source>
        <dbReference type="ARBA" id="ARBA00022741"/>
    </source>
</evidence>
<feature type="transmembrane region" description="Helical" evidence="6">
    <location>
        <begin position="522"/>
        <end position="541"/>
    </location>
</feature>
<dbReference type="CDD" id="cd14014">
    <property type="entry name" value="STKc_PknB_like"/>
    <property type="match status" value="1"/>
</dbReference>
<comment type="caution">
    <text evidence="8">The sequence shown here is derived from an EMBL/GenBank/DDBJ whole genome shotgun (WGS) entry which is preliminary data.</text>
</comment>
<dbReference type="InterPro" id="IPR000719">
    <property type="entry name" value="Prot_kinase_dom"/>
</dbReference>
<feature type="transmembrane region" description="Helical" evidence="6">
    <location>
        <begin position="496"/>
        <end position="516"/>
    </location>
</feature>
<keyword evidence="4 5" id="KW-0067">ATP-binding</keyword>
<dbReference type="InterPro" id="IPR017441">
    <property type="entry name" value="Protein_kinase_ATP_BS"/>
</dbReference>
<evidence type="ECO:0000313" key="8">
    <source>
        <dbReference type="EMBL" id="MBU3853781.1"/>
    </source>
</evidence>
<evidence type="ECO:0000259" key="7">
    <source>
        <dbReference type="PROSITE" id="PS50011"/>
    </source>
</evidence>
<reference evidence="8" key="2">
    <citation type="submission" date="2021-04" db="EMBL/GenBank/DDBJ databases">
        <authorList>
            <person name="Gilroy R."/>
        </authorList>
    </citation>
    <scope>NUCLEOTIDE SEQUENCE</scope>
    <source>
        <strain evidence="8">G3-2149</strain>
    </source>
</reference>
<dbReference type="EMBL" id="JAHLFU010000176">
    <property type="protein sequence ID" value="MBU3853781.1"/>
    <property type="molecule type" value="Genomic_DNA"/>
</dbReference>
<dbReference type="Pfam" id="PF00069">
    <property type="entry name" value="Pkinase"/>
    <property type="match status" value="1"/>
</dbReference>
<dbReference type="PROSITE" id="PS00107">
    <property type="entry name" value="PROTEIN_KINASE_ATP"/>
    <property type="match status" value="1"/>
</dbReference>
<dbReference type="PANTHER" id="PTHR43289">
    <property type="entry name" value="MITOGEN-ACTIVATED PROTEIN KINASE KINASE KINASE 20-RELATED"/>
    <property type="match status" value="1"/>
</dbReference>
<reference evidence="8" key="1">
    <citation type="journal article" date="2021" name="PeerJ">
        <title>Extensive microbial diversity within the chicken gut microbiome revealed by metagenomics and culture.</title>
        <authorList>
            <person name="Gilroy R."/>
            <person name="Ravi A."/>
            <person name="Getino M."/>
            <person name="Pursley I."/>
            <person name="Horton D.L."/>
            <person name="Alikhan N.F."/>
            <person name="Baker D."/>
            <person name="Gharbi K."/>
            <person name="Hall N."/>
            <person name="Watson M."/>
            <person name="Adriaenssens E.M."/>
            <person name="Foster-Nyarko E."/>
            <person name="Jarju S."/>
            <person name="Secka A."/>
            <person name="Antonio M."/>
            <person name="Oren A."/>
            <person name="Chaudhuri R.R."/>
            <person name="La Ragione R."/>
            <person name="Hildebrand F."/>
            <person name="Pallen M.J."/>
        </authorList>
    </citation>
    <scope>NUCLEOTIDE SEQUENCE</scope>
    <source>
        <strain evidence="8">G3-2149</strain>
    </source>
</reference>
<feature type="transmembrane region" description="Helical" evidence="6">
    <location>
        <begin position="574"/>
        <end position="595"/>
    </location>
</feature>
<evidence type="ECO:0000313" key="9">
    <source>
        <dbReference type="Proteomes" id="UP000823865"/>
    </source>
</evidence>
<feature type="domain" description="Protein kinase" evidence="7">
    <location>
        <begin position="14"/>
        <end position="315"/>
    </location>
</feature>
<dbReference type="SMART" id="SM00220">
    <property type="entry name" value="S_TKc"/>
    <property type="match status" value="1"/>
</dbReference>
<protein>
    <submittedName>
        <fullName evidence="8">Protein kinase</fullName>
    </submittedName>
</protein>
<feature type="transmembrane region" description="Helical" evidence="6">
    <location>
        <begin position="616"/>
        <end position="637"/>
    </location>
</feature>
<keyword evidence="3 8" id="KW-0418">Kinase</keyword>
<dbReference type="AlphaFoldDB" id="A0A9E2L6C2"/>
<feature type="transmembrane region" description="Helical" evidence="6">
    <location>
        <begin position="351"/>
        <end position="374"/>
    </location>
</feature>
<keyword evidence="6" id="KW-0812">Transmembrane</keyword>
<keyword evidence="6" id="KW-0472">Membrane</keyword>
<gene>
    <name evidence="8" type="ORF">H9789_08210</name>
</gene>
<dbReference type="SUPFAM" id="SSF56112">
    <property type="entry name" value="Protein kinase-like (PK-like)"/>
    <property type="match status" value="1"/>
</dbReference>
<dbReference type="PROSITE" id="PS50011">
    <property type="entry name" value="PROTEIN_KINASE_DOM"/>
    <property type="match status" value="1"/>
</dbReference>
<accession>A0A9E2L6C2</accession>
<feature type="transmembrane region" description="Helical" evidence="6">
    <location>
        <begin position="548"/>
        <end position="568"/>
    </location>
</feature>
<organism evidence="8 9">
    <name type="scientific">Candidatus Paraprevotella stercoravium</name>
    <dbReference type="NCBI Taxonomy" id="2838725"/>
    <lineage>
        <taxon>Bacteria</taxon>
        <taxon>Pseudomonadati</taxon>
        <taxon>Bacteroidota</taxon>
        <taxon>Bacteroidia</taxon>
        <taxon>Bacteroidales</taxon>
        <taxon>Prevotellaceae</taxon>
        <taxon>Paraprevotella</taxon>
    </lineage>
</organism>
<feature type="transmembrane region" description="Helical" evidence="6">
    <location>
        <begin position="417"/>
        <end position="434"/>
    </location>
</feature>
<feature type="transmembrane region" description="Helical" evidence="6">
    <location>
        <begin position="665"/>
        <end position="681"/>
    </location>
</feature>
<dbReference type="GO" id="GO:0016020">
    <property type="term" value="C:membrane"/>
    <property type="evidence" value="ECO:0007669"/>
    <property type="project" value="InterPro"/>
</dbReference>
<dbReference type="InterPro" id="IPR011009">
    <property type="entry name" value="Kinase-like_dom_sf"/>
</dbReference>
<evidence type="ECO:0000256" key="4">
    <source>
        <dbReference type="ARBA" id="ARBA00022840"/>
    </source>
</evidence>
<feature type="transmembrane region" description="Helical" evidence="6">
    <location>
        <begin position="687"/>
        <end position="710"/>
    </location>
</feature>
<dbReference type="Proteomes" id="UP000823865">
    <property type="component" value="Unassembled WGS sequence"/>
</dbReference>
<dbReference type="InterPro" id="IPR008271">
    <property type="entry name" value="Ser/Thr_kinase_AS"/>
</dbReference>
<dbReference type="PROSITE" id="PS00108">
    <property type="entry name" value="PROTEIN_KINASE_ST"/>
    <property type="match status" value="1"/>
</dbReference>